<dbReference type="PANTHER" id="PTHR45913">
    <property type="entry name" value="EPM2A-INTERACTING PROTEIN 1"/>
    <property type="match status" value="1"/>
</dbReference>
<reference evidence="1" key="1">
    <citation type="submission" date="2023-07" db="EMBL/GenBank/DDBJ databases">
        <title>Chromosome-level genome assembly of Artemia franciscana.</title>
        <authorList>
            <person name="Jo E."/>
        </authorList>
    </citation>
    <scope>NUCLEOTIDE SEQUENCE</scope>
    <source>
        <tissue evidence="1">Whole body</tissue>
    </source>
</reference>
<name>A0AA88IA56_ARTSF</name>
<dbReference type="EMBL" id="JAVRJZ010000010">
    <property type="protein sequence ID" value="KAK2718087.1"/>
    <property type="molecule type" value="Genomic_DNA"/>
</dbReference>
<gene>
    <name evidence="1" type="ORF">QYM36_006767</name>
</gene>
<dbReference type="Proteomes" id="UP001187531">
    <property type="component" value="Unassembled WGS sequence"/>
</dbReference>
<dbReference type="AlphaFoldDB" id="A0AA88IA56"/>
<comment type="caution">
    <text evidence="1">The sequence shown here is derived from an EMBL/GenBank/DDBJ whole genome shotgun (WGS) entry which is preliminary data.</text>
</comment>
<protein>
    <recommendedName>
        <fullName evidence="3">Zinc finger BED domain-containing protein 5</fullName>
    </recommendedName>
</protein>
<evidence type="ECO:0000313" key="1">
    <source>
        <dbReference type="EMBL" id="KAK2718087.1"/>
    </source>
</evidence>
<keyword evidence="2" id="KW-1185">Reference proteome</keyword>
<sequence length="151" mass="17398">MADPSKKKCRQYSTEYLSYGFIPAPQNETKPMCLICMDVLSNDSMKPSKLKIHLEKKHIGKKNKPVEYFKKLRDDFQKRKTVSQVFDKKFYVIAFPTSYLVEAGFSRVSQMSSKARNGLDIVKRGDLRLSLTSIEPNIKKLVEKHQPLGSH</sequence>
<evidence type="ECO:0008006" key="3">
    <source>
        <dbReference type="Google" id="ProtNLM"/>
    </source>
</evidence>
<proteinExistence type="predicted"/>
<evidence type="ECO:0000313" key="2">
    <source>
        <dbReference type="Proteomes" id="UP001187531"/>
    </source>
</evidence>
<dbReference type="PANTHER" id="PTHR45913:SF22">
    <property type="entry name" value="SCAN BOX DOMAIN-CONTAINING PROTEIN"/>
    <property type="match status" value="1"/>
</dbReference>
<organism evidence="1 2">
    <name type="scientific">Artemia franciscana</name>
    <name type="common">Brine shrimp</name>
    <name type="synonym">Artemia sanfranciscana</name>
    <dbReference type="NCBI Taxonomy" id="6661"/>
    <lineage>
        <taxon>Eukaryota</taxon>
        <taxon>Metazoa</taxon>
        <taxon>Ecdysozoa</taxon>
        <taxon>Arthropoda</taxon>
        <taxon>Crustacea</taxon>
        <taxon>Branchiopoda</taxon>
        <taxon>Anostraca</taxon>
        <taxon>Artemiidae</taxon>
        <taxon>Artemia</taxon>
    </lineage>
</organism>
<accession>A0AA88IA56</accession>